<dbReference type="FunFam" id="3.40.50.2000:FF:000020">
    <property type="entry name" value="Glycosyltransferase"/>
    <property type="match status" value="1"/>
</dbReference>
<evidence type="ECO:0000256" key="5">
    <source>
        <dbReference type="RuleBase" id="RU362057"/>
    </source>
</evidence>
<dbReference type="InterPro" id="IPR035595">
    <property type="entry name" value="UDP_glycos_trans_CS"/>
</dbReference>
<dbReference type="InterPro" id="IPR002213">
    <property type="entry name" value="UDP_glucos_trans"/>
</dbReference>
<evidence type="ECO:0000256" key="2">
    <source>
        <dbReference type="ARBA" id="ARBA00022676"/>
    </source>
</evidence>
<keyword evidence="3 4" id="KW-0808">Transferase</keyword>
<dbReference type="PANTHER" id="PTHR48048">
    <property type="entry name" value="GLYCOSYLTRANSFERASE"/>
    <property type="match status" value="1"/>
</dbReference>
<sequence>MKTHTALTTGSTLIFVGNTRGTNSFFSFFVTMEDVIVLYPSPGRGHLISMVELGKLILKHHPSFSITILILSEPNKNTNSTAPNYVASSINQYMATVNSTTSITFQHLPAISEIPHSTASPLELSFLIPRLNNPNLHQTLKTISQTSKLRAFIIDFFCDAAFEVASNLDIPTYYFFTSGANGLAFFLYMPTLHRNVDKGFKDLSNMVIESPGIPPIPASDMPGAMSDRTTQCYEYFLNTATHMAKSNGILVNTFDSLETKAIKAMSDGLCVSDGVTPPIFCIGPLISSSNHDGDEHECLKWLNSQPSRSVVFLSFGSMGLFAAKQLEEMAVGLENSGQRFLWVVRNPPPNNEEEPNLDELLPKGFLERTKDRGFVVKQWAPQVEVLSHDSVGGFVTHCGWNSVLEAISVGVPMVAWPLYAEQRLNRVFLVEEMKVALASKEMEDGLVSAEELEKRVRELFESEVGREVRESVLGFRDEAMVAQKEGGSSHVALAKLAQLWKQT</sequence>
<dbReference type="EC" id="2.4.1.-" evidence="5"/>
<dbReference type="Gene3D" id="3.40.50.2000">
    <property type="entry name" value="Glycogen Phosphorylase B"/>
    <property type="match status" value="2"/>
</dbReference>
<name>A0AAW2C956_9ROSI</name>
<dbReference type="AlphaFoldDB" id="A0AAW2C956"/>
<evidence type="ECO:0000313" key="7">
    <source>
        <dbReference type="Proteomes" id="UP001459277"/>
    </source>
</evidence>
<protein>
    <recommendedName>
        <fullName evidence="5">Glycosyltransferase</fullName>
        <ecNumber evidence="5">2.4.1.-</ecNumber>
    </recommendedName>
</protein>
<organism evidence="6 7">
    <name type="scientific">Lithocarpus litseifolius</name>
    <dbReference type="NCBI Taxonomy" id="425828"/>
    <lineage>
        <taxon>Eukaryota</taxon>
        <taxon>Viridiplantae</taxon>
        <taxon>Streptophyta</taxon>
        <taxon>Embryophyta</taxon>
        <taxon>Tracheophyta</taxon>
        <taxon>Spermatophyta</taxon>
        <taxon>Magnoliopsida</taxon>
        <taxon>eudicotyledons</taxon>
        <taxon>Gunneridae</taxon>
        <taxon>Pentapetalae</taxon>
        <taxon>rosids</taxon>
        <taxon>fabids</taxon>
        <taxon>Fagales</taxon>
        <taxon>Fagaceae</taxon>
        <taxon>Lithocarpus</taxon>
    </lineage>
</organism>
<evidence type="ECO:0000256" key="1">
    <source>
        <dbReference type="ARBA" id="ARBA00009995"/>
    </source>
</evidence>
<dbReference type="Proteomes" id="UP001459277">
    <property type="component" value="Unassembled WGS sequence"/>
</dbReference>
<dbReference type="PANTHER" id="PTHR48048:SF30">
    <property type="entry name" value="GLYCOSYLTRANSFERASE"/>
    <property type="match status" value="1"/>
</dbReference>
<comment type="similarity">
    <text evidence="1 4">Belongs to the UDP-glycosyltransferase family.</text>
</comment>
<evidence type="ECO:0000256" key="3">
    <source>
        <dbReference type="ARBA" id="ARBA00022679"/>
    </source>
</evidence>
<evidence type="ECO:0000313" key="6">
    <source>
        <dbReference type="EMBL" id="KAK9994613.1"/>
    </source>
</evidence>
<dbReference type="PROSITE" id="PS00375">
    <property type="entry name" value="UDPGT"/>
    <property type="match status" value="1"/>
</dbReference>
<proteinExistence type="inferred from homology"/>
<dbReference type="FunFam" id="3.40.50.2000:FF:000095">
    <property type="entry name" value="Glycosyltransferase"/>
    <property type="match status" value="1"/>
</dbReference>
<comment type="caution">
    <text evidence="6">The sequence shown here is derived from an EMBL/GenBank/DDBJ whole genome shotgun (WGS) entry which is preliminary data.</text>
</comment>
<dbReference type="Pfam" id="PF00201">
    <property type="entry name" value="UDPGT"/>
    <property type="match status" value="1"/>
</dbReference>
<keyword evidence="7" id="KW-1185">Reference proteome</keyword>
<keyword evidence="2 4" id="KW-0328">Glycosyltransferase</keyword>
<dbReference type="InterPro" id="IPR050481">
    <property type="entry name" value="UDP-glycosyltransf_plant"/>
</dbReference>
<evidence type="ECO:0000256" key="4">
    <source>
        <dbReference type="RuleBase" id="RU003718"/>
    </source>
</evidence>
<dbReference type="EMBL" id="JAZDWU010000008">
    <property type="protein sequence ID" value="KAK9994613.1"/>
    <property type="molecule type" value="Genomic_DNA"/>
</dbReference>
<reference evidence="6 7" key="1">
    <citation type="submission" date="2024-01" db="EMBL/GenBank/DDBJ databases">
        <title>A telomere-to-telomere, gap-free genome of sweet tea (Lithocarpus litseifolius).</title>
        <authorList>
            <person name="Zhou J."/>
        </authorList>
    </citation>
    <scope>NUCLEOTIDE SEQUENCE [LARGE SCALE GENOMIC DNA]</scope>
    <source>
        <strain evidence="6">Zhou-2022a</strain>
        <tissue evidence="6">Leaf</tissue>
    </source>
</reference>
<dbReference type="GO" id="GO:0035251">
    <property type="term" value="F:UDP-glucosyltransferase activity"/>
    <property type="evidence" value="ECO:0007669"/>
    <property type="project" value="InterPro"/>
</dbReference>
<dbReference type="SUPFAM" id="SSF53756">
    <property type="entry name" value="UDP-Glycosyltransferase/glycogen phosphorylase"/>
    <property type="match status" value="1"/>
</dbReference>
<dbReference type="CDD" id="cd03784">
    <property type="entry name" value="GT1_Gtf-like"/>
    <property type="match status" value="1"/>
</dbReference>
<gene>
    <name evidence="6" type="ORF">SO802_024316</name>
</gene>
<accession>A0AAW2C956</accession>